<name>A0A9P8I9D7_9PEZI</name>
<keyword evidence="2" id="KW-1185">Reference proteome</keyword>
<gene>
    <name evidence="1" type="ORF">GP486_008431</name>
</gene>
<sequence length="197" mass="20625">AHTDGLKDHIPSGQPVIQALVRLAHLRLPPQHHQLPQLHHLVAAQAGLPHLAGLLQTGRQAVYHHDAAPAGVLVVVAGTVQRRHGLLQDLGVQLAHVPLVAPDGDDQPALAAALDAGEVLGGEQRLDAGGTAEDGVGLPHFLFQHARVLAVLPGEHAELGAAPPLRALLGVEPLQQRSCPRETAVDDVHVLYVVAAQ</sequence>
<protein>
    <submittedName>
        <fullName evidence="1">Uncharacterized protein</fullName>
    </submittedName>
</protein>
<dbReference type="EMBL" id="JAGHQM010003244">
    <property type="protein sequence ID" value="KAH0547498.1"/>
    <property type="molecule type" value="Genomic_DNA"/>
</dbReference>
<dbReference type="AlphaFoldDB" id="A0A9P8I9D7"/>
<reference evidence="1" key="1">
    <citation type="submission" date="2021-03" db="EMBL/GenBank/DDBJ databases">
        <title>Comparative genomics and phylogenomic investigation of the class Geoglossomycetes provide insights into ecological specialization and systematics.</title>
        <authorList>
            <person name="Melie T."/>
            <person name="Pirro S."/>
            <person name="Miller A.N."/>
            <person name="Quandt A."/>
        </authorList>
    </citation>
    <scope>NUCLEOTIDE SEQUENCE</scope>
    <source>
        <strain evidence="1">CAQ_001_2017</strain>
    </source>
</reference>
<dbReference type="Proteomes" id="UP000750711">
    <property type="component" value="Unassembled WGS sequence"/>
</dbReference>
<evidence type="ECO:0000313" key="1">
    <source>
        <dbReference type="EMBL" id="KAH0547498.1"/>
    </source>
</evidence>
<feature type="non-terminal residue" evidence="1">
    <location>
        <position position="1"/>
    </location>
</feature>
<evidence type="ECO:0000313" key="2">
    <source>
        <dbReference type="Proteomes" id="UP000750711"/>
    </source>
</evidence>
<comment type="caution">
    <text evidence="1">The sequence shown here is derived from an EMBL/GenBank/DDBJ whole genome shotgun (WGS) entry which is preliminary data.</text>
</comment>
<proteinExistence type="predicted"/>
<organism evidence="1 2">
    <name type="scientific">Trichoglossum hirsutum</name>
    <dbReference type="NCBI Taxonomy" id="265104"/>
    <lineage>
        <taxon>Eukaryota</taxon>
        <taxon>Fungi</taxon>
        <taxon>Dikarya</taxon>
        <taxon>Ascomycota</taxon>
        <taxon>Pezizomycotina</taxon>
        <taxon>Geoglossomycetes</taxon>
        <taxon>Geoglossales</taxon>
        <taxon>Geoglossaceae</taxon>
        <taxon>Trichoglossum</taxon>
    </lineage>
</organism>
<accession>A0A9P8I9D7</accession>